<dbReference type="RefSeq" id="XP_050932491.1">
    <property type="nucleotide sequence ID" value="XM_051076534.1"/>
</dbReference>
<reference evidence="4" key="1">
    <citation type="submission" date="2025-08" db="UniProtKB">
        <authorList>
            <consortium name="RefSeq"/>
        </authorList>
    </citation>
    <scope>IDENTIFICATION</scope>
    <source>
        <tissue evidence="4">Brain</tissue>
    </source>
</reference>
<dbReference type="InterPro" id="IPR015040">
    <property type="entry name" value="Bcl-x_interacting_BH3_dom"/>
</dbReference>
<dbReference type="GeneID" id="108896263"/>
<sequence>MYIYICICTYKYITDSLTSCYSRSQRLCRATDMQPPSRPPNQSDGSTEVTAREESGGDPHVDGAAGASAQTSRSNDGGGGGERSFGHRGSTGGGELADSPPRCRTKAISPLDSLGVFQKRSIFSYPRRSSSGYFSFDGESLPSSPLSPRPATADRATQTPSPTSQVMKHFLQRMTEAHGRGPGTQQLHGSSPNPSSTQQRNAAGDMQTEAVIGQELRRIGDDFNRLLLLRKPCYFWRVFSSGAKLPSERPPRGNVLSLLLTGQKLLVLKRWAEAKAQGCRLQGQRAEKKTPVSVNGMPILLE</sequence>
<feature type="region of interest" description="Disordered" evidence="1">
    <location>
        <begin position="178"/>
        <end position="206"/>
    </location>
</feature>
<dbReference type="Proteomes" id="UP000694890">
    <property type="component" value="Linkage group LG16_LG22"/>
</dbReference>
<proteinExistence type="predicted"/>
<accession>A0AAJ8BGK0</accession>
<dbReference type="Pfam" id="PF08945">
    <property type="entry name" value="Bclx_interact"/>
    <property type="match status" value="1"/>
</dbReference>
<evidence type="ECO:0000313" key="3">
    <source>
        <dbReference type="Proteomes" id="UP000694890"/>
    </source>
</evidence>
<evidence type="ECO:0000259" key="2">
    <source>
        <dbReference type="Pfam" id="PF08945"/>
    </source>
</evidence>
<feature type="compositionally biased region" description="Polar residues" evidence="1">
    <location>
        <begin position="183"/>
        <end position="201"/>
    </location>
</feature>
<feature type="domain" description="Bcl-x interacting BH3" evidence="2">
    <location>
        <begin position="197"/>
        <end position="225"/>
    </location>
</feature>
<feature type="compositionally biased region" description="Gly residues" evidence="1">
    <location>
        <begin position="76"/>
        <end position="95"/>
    </location>
</feature>
<evidence type="ECO:0000256" key="1">
    <source>
        <dbReference type="SAM" id="MobiDB-lite"/>
    </source>
</evidence>
<feature type="region of interest" description="Disordered" evidence="1">
    <location>
        <begin position="31"/>
        <end position="107"/>
    </location>
</feature>
<protein>
    <submittedName>
        <fullName evidence="4">Bcl-2-like protein 11 isoform X1</fullName>
    </submittedName>
</protein>
<name>A0AAJ8BGK0_LATCA</name>
<organism evidence="3 4">
    <name type="scientific">Lates calcarifer</name>
    <name type="common">Barramundi</name>
    <name type="synonym">Holocentrus calcarifer</name>
    <dbReference type="NCBI Taxonomy" id="8187"/>
    <lineage>
        <taxon>Eukaryota</taxon>
        <taxon>Metazoa</taxon>
        <taxon>Chordata</taxon>
        <taxon>Craniata</taxon>
        <taxon>Vertebrata</taxon>
        <taxon>Euteleostomi</taxon>
        <taxon>Actinopterygii</taxon>
        <taxon>Neopterygii</taxon>
        <taxon>Teleostei</taxon>
        <taxon>Neoteleostei</taxon>
        <taxon>Acanthomorphata</taxon>
        <taxon>Carangaria</taxon>
        <taxon>Carangaria incertae sedis</taxon>
        <taxon>Centropomidae</taxon>
        <taxon>Lates</taxon>
    </lineage>
</organism>
<evidence type="ECO:0000313" key="4">
    <source>
        <dbReference type="RefSeq" id="XP_050932491.1"/>
    </source>
</evidence>
<feature type="compositionally biased region" description="Low complexity" evidence="1">
    <location>
        <begin position="140"/>
        <end position="150"/>
    </location>
</feature>
<feature type="compositionally biased region" description="Basic and acidic residues" evidence="1">
    <location>
        <begin position="50"/>
        <end position="61"/>
    </location>
</feature>
<gene>
    <name evidence="4" type="primary">LOC108896263</name>
</gene>
<dbReference type="AlphaFoldDB" id="A0AAJ8BGK0"/>
<feature type="region of interest" description="Disordered" evidence="1">
    <location>
        <begin position="133"/>
        <end position="163"/>
    </location>
</feature>
<feature type="compositionally biased region" description="Polar residues" evidence="1">
    <location>
        <begin position="40"/>
        <end position="49"/>
    </location>
</feature>